<dbReference type="EMBL" id="BKCG01000003">
    <property type="protein sequence ID" value="GER59418.1"/>
    <property type="molecule type" value="Genomic_DNA"/>
</dbReference>
<keyword evidence="2" id="KW-1185">Reference proteome</keyword>
<dbReference type="Proteomes" id="UP000326509">
    <property type="component" value="Unassembled WGS sequence"/>
</dbReference>
<evidence type="ECO:0008006" key="3">
    <source>
        <dbReference type="Google" id="ProtNLM"/>
    </source>
</evidence>
<dbReference type="AlphaFoldDB" id="A0A5J4J0E3"/>
<name>A0A5J4J0E3_9FLAO</name>
<evidence type="ECO:0000313" key="2">
    <source>
        <dbReference type="Proteomes" id="UP000326509"/>
    </source>
</evidence>
<dbReference type="CDD" id="cd14789">
    <property type="entry name" value="Tiki"/>
    <property type="match status" value="1"/>
</dbReference>
<comment type="caution">
    <text evidence="1">The sequence shown here is derived from an EMBL/GenBank/DDBJ whole genome shotgun (WGS) entry which is preliminary data.</text>
</comment>
<dbReference type="PANTHER" id="PTHR40590">
    <property type="entry name" value="CYTOPLASMIC PROTEIN-RELATED"/>
    <property type="match status" value="1"/>
</dbReference>
<gene>
    <name evidence="1" type="ORF">ULMA_15260</name>
</gene>
<proteinExistence type="predicted"/>
<dbReference type="InterPro" id="IPR047111">
    <property type="entry name" value="YbaP-like"/>
</dbReference>
<protein>
    <recommendedName>
        <fullName evidence="3">TraB/GumN family protein</fullName>
    </recommendedName>
</protein>
<sequence>MHIKDNRAFQFPDALIPAIKSTNVFALEINPEIVSDALIGTFLNSDYKNAYKEVLSKEEYKKLKERFYEINEVDLDSFPLQHPFMIESMLTKEIDRPNDRRTFLDAFLYSIAYNYDKEITGLEELTDQFPNIEDITDDELRDGVLYLIENDQEEQDKTLEEMTSLYYQGDLKLIQNYIQKYDTNDPVMLSRNNKMVKSMDSIMNTKSLFSAVGAAHLPGDNGVINLLRKKGFTVTQVPATFEKDNSTFELIPKVEKWILHEDRTLGYSLKMPTKGSEIPMGKGKNMITSIDLLSGSEFSYFAFDTSQATYPEGYKIVDELIKNQLLKEHVTLISRKTFKNKGFDVTQVIAKTEGKNNRMQIYYNGRYLYVFNVDGEAKEIESTYVDAFFDSVEVFEPELPAVNWKVHTDKLGAFSIEVPGDTKDISQTTPSPDDPSVEYDLKIFTVLDTEKSIFNLFRYNDQPNGYYLQDESLFKQEFDNYFNQKGTIIGEPTEETIDGNKIINYEVLLSDKYHTRGTIIFRGNRVYLLLSQSLKPGVEVSKDYRYLKSFTLEPFENPTFPETLKIDNSYEISFPSEIVRDSVSEYDNDSEFVFTEILSGLDPTSGGAYLLQKTKLKEFAKSVSKQQYIDDYSEQLMEWGDTLIDSKNVIINNQPAKQLTIFNEITLVRQSLLVLQHNDNLFTLLCYLGEGEIDRSQKFFNTFKILKTKEKFDIAASKTKDIFKDLKSKDSITFSRAAGTFDYYVFDKADNKILLDNLDTNFLDKGEYFGVKYRILDELSTLDMSISAKKIVEFYNKESDNDLKISALSTLGAFTQPASQQLFMELIQTNPPTRTSDSSFDVFEYIPDSAQFLINEENKLISLLDNELYRDKLVRLYSNYILNDSIYSHEIPSFKKKLKEHFIEDSKRYADTLKRKIYPYINYTLVDNYVNIIKAESSKDPISTETLLTLATGQEPKNWVQTTALITAINLNIDIPEKVLIDKLHRLYSRFEVMEALIATDQSKLIPIEYLESTSYCQLGLYNAVGYEYDTYPDKVTYLGDVTVKSTLYHVYNYIMEEEPNEKYLGYSIATKADISNLETSEAIATWEIQKEDWKTQVVESINELNVVKD</sequence>
<dbReference type="InterPro" id="IPR002816">
    <property type="entry name" value="TraB/PrgY/GumN_fam"/>
</dbReference>
<dbReference type="PANTHER" id="PTHR40590:SF1">
    <property type="entry name" value="CYTOPLASMIC PROTEIN"/>
    <property type="match status" value="1"/>
</dbReference>
<evidence type="ECO:0000313" key="1">
    <source>
        <dbReference type="EMBL" id="GER59418.1"/>
    </source>
</evidence>
<reference evidence="1 2" key="1">
    <citation type="submission" date="2019-08" db="EMBL/GenBank/DDBJ databases">
        <title>Draft genome sequence of Ulvibacter marinus type strain NBRC 109484.</title>
        <authorList>
            <person name="Kawano K."/>
            <person name="Ushijima N."/>
            <person name="Kihara M."/>
            <person name="Itoh H."/>
        </authorList>
    </citation>
    <scope>NUCLEOTIDE SEQUENCE [LARGE SCALE GENOMIC DNA]</scope>
    <source>
        <strain evidence="1 2">NBRC 109484</strain>
    </source>
</reference>
<dbReference type="Pfam" id="PF01963">
    <property type="entry name" value="TraB_PrgY_gumN"/>
    <property type="match status" value="1"/>
</dbReference>
<accession>A0A5J4J0E3</accession>
<organism evidence="1 2">
    <name type="scientific">Patiriisocius marinus</name>
    <dbReference type="NCBI Taxonomy" id="1397112"/>
    <lineage>
        <taxon>Bacteria</taxon>
        <taxon>Pseudomonadati</taxon>
        <taxon>Bacteroidota</taxon>
        <taxon>Flavobacteriia</taxon>
        <taxon>Flavobacteriales</taxon>
        <taxon>Flavobacteriaceae</taxon>
        <taxon>Patiriisocius</taxon>
    </lineage>
</organism>